<comment type="caution">
    <text evidence="1">The sequence shown here is derived from an EMBL/GenBank/DDBJ whole genome shotgun (WGS) entry which is preliminary data.</text>
</comment>
<reference evidence="1" key="1">
    <citation type="journal article" date="2014" name="Front. Microbiol.">
        <title>High frequency of phylogenetically diverse reductive dehalogenase-homologous genes in deep subseafloor sedimentary metagenomes.</title>
        <authorList>
            <person name="Kawai M."/>
            <person name="Futagami T."/>
            <person name="Toyoda A."/>
            <person name="Takaki Y."/>
            <person name="Nishi S."/>
            <person name="Hori S."/>
            <person name="Arai W."/>
            <person name="Tsubouchi T."/>
            <person name="Morono Y."/>
            <person name="Uchiyama I."/>
            <person name="Ito T."/>
            <person name="Fujiyama A."/>
            <person name="Inagaki F."/>
            <person name="Takami H."/>
        </authorList>
    </citation>
    <scope>NUCLEOTIDE SEQUENCE</scope>
    <source>
        <strain evidence="1">Expedition CK06-06</strain>
    </source>
</reference>
<name>X1D6K6_9ZZZZ</name>
<sequence length="42" mass="5158">VPQREVRKMEGGMIIEKQLSDFISKYYFTNFIRIFVNIFDHF</sequence>
<dbReference type="AlphaFoldDB" id="X1D6K6"/>
<proteinExistence type="predicted"/>
<evidence type="ECO:0000313" key="1">
    <source>
        <dbReference type="EMBL" id="GAH16371.1"/>
    </source>
</evidence>
<dbReference type="EMBL" id="BART01037004">
    <property type="protein sequence ID" value="GAH16371.1"/>
    <property type="molecule type" value="Genomic_DNA"/>
</dbReference>
<organism evidence="1">
    <name type="scientific">marine sediment metagenome</name>
    <dbReference type="NCBI Taxonomy" id="412755"/>
    <lineage>
        <taxon>unclassified sequences</taxon>
        <taxon>metagenomes</taxon>
        <taxon>ecological metagenomes</taxon>
    </lineage>
</organism>
<feature type="non-terminal residue" evidence="1">
    <location>
        <position position="1"/>
    </location>
</feature>
<protein>
    <submittedName>
        <fullName evidence="1">Uncharacterized protein</fullName>
    </submittedName>
</protein>
<gene>
    <name evidence="1" type="ORF">S01H4_62129</name>
</gene>
<accession>X1D6K6</accession>